<dbReference type="PANTHER" id="PTHR34094:SF1">
    <property type="entry name" value="PROTEIN FAM185A"/>
    <property type="match status" value="1"/>
</dbReference>
<dbReference type="Gene3D" id="2.160.20.120">
    <property type="match status" value="1"/>
</dbReference>
<feature type="domain" description="DUF4097" evidence="1">
    <location>
        <begin position="99"/>
        <end position="347"/>
    </location>
</feature>
<reference evidence="2 3" key="1">
    <citation type="submission" date="2016-01" db="EMBL/GenBank/DDBJ databases">
        <title>Whole genome sequencing of Bhargavaea cecembensis T14.</title>
        <authorList>
            <person name="Hong K.W."/>
        </authorList>
    </citation>
    <scope>NUCLEOTIDE SEQUENCE [LARGE SCALE GENOMIC DNA]</scope>
    <source>
        <strain evidence="2 3">T14</strain>
    </source>
</reference>
<dbReference type="InterPro" id="IPR025164">
    <property type="entry name" value="Toastrack_DUF4097"/>
</dbReference>
<proteinExistence type="predicted"/>
<accession>A0A163G791</accession>
<evidence type="ECO:0000313" key="2">
    <source>
        <dbReference type="EMBL" id="KZE39846.1"/>
    </source>
</evidence>
<gene>
    <name evidence="2" type="ORF">AV656_00700</name>
</gene>
<evidence type="ECO:0000259" key="1">
    <source>
        <dbReference type="Pfam" id="PF13349"/>
    </source>
</evidence>
<comment type="caution">
    <text evidence="2">The sequence shown here is derived from an EMBL/GenBank/DDBJ whole genome shotgun (WGS) entry which is preliminary data.</text>
</comment>
<sequence length="351" mass="39024">MNKEQFLCALGEELTALPAEEKEDVLGDLDEYFEEGVRDGKSEQEIAASLGSPTSIASDILSAYPEFTDTKERDIRSSKQRDEYELIEIPGGHFTVAQIMTETGAVRVIPSEDGITRIELIGNRKDLKFDADVQNGKLSITLVGRRSIRSWFSFGSSPLFRMVIHLPKKLYDSLVIRTDNGSISAEQQLAKQFAAHSDNGRITVRECAFRSVEVKTDNGRIEMNKTESDTLRCVTDNGRIQLSHIRSAQIWAETDNGRITMDNVEGDISGRTDNGRIELSVEQITHPIDLKTDNGSVIVATMVKPSDASISVRTDNGHVEIFGERKKEAFYGDGRIPVKLESDNGKILVKQ</sequence>
<dbReference type="Pfam" id="PF13349">
    <property type="entry name" value="DUF4097"/>
    <property type="match status" value="1"/>
</dbReference>
<protein>
    <recommendedName>
        <fullName evidence="1">DUF4097 domain-containing protein</fullName>
    </recommendedName>
</protein>
<dbReference type="Proteomes" id="UP000076490">
    <property type="component" value="Unassembled WGS sequence"/>
</dbReference>
<dbReference type="RefSeq" id="WP_063177853.1">
    <property type="nucleotide sequence ID" value="NZ_LQNT01000001.1"/>
</dbReference>
<dbReference type="EMBL" id="LQNT01000001">
    <property type="protein sequence ID" value="KZE39846.1"/>
    <property type="molecule type" value="Genomic_DNA"/>
</dbReference>
<dbReference type="AlphaFoldDB" id="A0A163G791"/>
<dbReference type="Pfam" id="PF22564">
    <property type="entry name" value="HAAS"/>
    <property type="match status" value="1"/>
</dbReference>
<organism evidence="2 3">
    <name type="scientific">Bhargavaea cecembensis</name>
    <dbReference type="NCBI Taxonomy" id="394098"/>
    <lineage>
        <taxon>Bacteria</taxon>
        <taxon>Bacillati</taxon>
        <taxon>Bacillota</taxon>
        <taxon>Bacilli</taxon>
        <taxon>Bacillales</taxon>
        <taxon>Caryophanaceae</taxon>
        <taxon>Bhargavaea</taxon>
    </lineage>
</organism>
<dbReference type="PANTHER" id="PTHR34094">
    <property type="match status" value="1"/>
</dbReference>
<name>A0A163G791_9BACL</name>
<evidence type="ECO:0000313" key="3">
    <source>
        <dbReference type="Proteomes" id="UP000076490"/>
    </source>
</evidence>